<accession>A0AA37KA18</accession>
<dbReference type="EMBL" id="BQNZ01000003">
    <property type="protein sequence ID" value="GKH73290.1"/>
    <property type="molecule type" value="Genomic_DNA"/>
</dbReference>
<sequence length="222" mass="25579">MHRILKLILPAFLTAAFHTANAQYRTYRVVDNGIETIGYCKLSNGAVIHKYSSLPESGASVSESENGSFTIEISEFTNTEERFNVGNGVSFEQVFNSINARYCVRQGYLNFQESIKEKDKIAYQRKIKAILGYYDNAIRALEKDNREKAVDKVKRLIRYTEEIPFMRGKMEKGYLPEYVRLVENAMKSMLEFDSDIQPGYSVVVHKSQLPAKPNKKARKRRR</sequence>
<dbReference type="AlphaFoldDB" id="A0AA37KA18"/>
<feature type="signal peptide" evidence="1">
    <location>
        <begin position="1"/>
        <end position="22"/>
    </location>
</feature>
<evidence type="ECO:0000256" key="1">
    <source>
        <dbReference type="SAM" id="SignalP"/>
    </source>
</evidence>
<gene>
    <name evidence="2" type="ORF">CE91St3_31530</name>
</gene>
<name>A0AA37KA18_9BACT</name>
<evidence type="ECO:0000313" key="3">
    <source>
        <dbReference type="Proteomes" id="UP001055114"/>
    </source>
</evidence>
<reference evidence="2" key="1">
    <citation type="submission" date="2022-01" db="EMBL/GenBank/DDBJ databases">
        <title>Novel bile acid biosynthetic pathways are enriched in the microbiome of centenarians.</title>
        <authorList>
            <person name="Sato Y."/>
            <person name="Atarashi K."/>
            <person name="Plichta R.D."/>
            <person name="Arai Y."/>
            <person name="Sasajima S."/>
            <person name="Kearney M.S."/>
            <person name="Suda W."/>
            <person name="Takeshita K."/>
            <person name="Sasaki T."/>
            <person name="Okamoto S."/>
            <person name="Skelly N.A."/>
            <person name="Okamura Y."/>
            <person name="Vlamakis H."/>
            <person name="Li Y."/>
            <person name="Tanoue T."/>
            <person name="Takei H."/>
            <person name="Nittono H."/>
            <person name="Narushima S."/>
            <person name="Irie J."/>
            <person name="Itoh H."/>
            <person name="Moriya K."/>
            <person name="Sugiura Y."/>
            <person name="Suematsu M."/>
            <person name="Moritoki N."/>
            <person name="Shibata S."/>
            <person name="Littman R.D."/>
            <person name="Fischbach A.M."/>
            <person name="Uwamino Y."/>
            <person name="Inoue T."/>
            <person name="Honda A."/>
            <person name="Hattori M."/>
            <person name="Murai T."/>
            <person name="Xavier J.R."/>
            <person name="Hirose N."/>
            <person name="Honda K."/>
        </authorList>
    </citation>
    <scope>NUCLEOTIDE SEQUENCE</scope>
    <source>
        <strain evidence="2">CE91-St3</strain>
    </source>
</reference>
<comment type="caution">
    <text evidence="2">The sequence shown here is derived from an EMBL/GenBank/DDBJ whole genome shotgun (WGS) entry which is preliminary data.</text>
</comment>
<evidence type="ECO:0008006" key="4">
    <source>
        <dbReference type="Google" id="ProtNLM"/>
    </source>
</evidence>
<keyword evidence="1" id="KW-0732">Signal</keyword>
<organism evidence="2 3">
    <name type="scientific">Parabacteroides merdae</name>
    <dbReference type="NCBI Taxonomy" id="46503"/>
    <lineage>
        <taxon>Bacteria</taxon>
        <taxon>Pseudomonadati</taxon>
        <taxon>Bacteroidota</taxon>
        <taxon>Bacteroidia</taxon>
        <taxon>Bacteroidales</taxon>
        <taxon>Tannerellaceae</taxon>
        <taxon>Parabacteroides</taxon>
    </lineage>
</organism>
<dbReference type="Proteomes" id="UP001055114">
    <property type="component" value="Unassembled WGS sequence"/>
</dbReference>
<dbReference type="RefSeq" id="WP_122298296.1">
    <property type="nucleotide sequence ID" value="NZ_BQNZ01000003.1"/>
</dbReference>
<evidence type="ECO:0000313" key="2">
    <source>
        <dbReference type="EMBL" id="GKH73290.1"/>
    </source>
</evidence>
<protein>
    <recommendedName>
        <fullName evidence="4">DUF4369 domain-containing protein</fullName>
    </recommendedName>
</protein>
<proteinExistence type="predicted"/>
<feature type="chain" id="PRO_5041425387" description="DUF4369 domain-containing protein" evidence="1">
    <location>
        <begin position="23"/>
        <end position="222"/>
    </location>
</feature>